<evidence type="ECO:0000256" key="1">
    <source>
        <dbReference type="SAM" id="Phobius"/>
    </source>
</evidence>
<name>A0A0L8H137_OCTBM</name>
<keyword evidence="1" id="KW-1133">Transmembrane helix</keyword>
<protein>
    <submittedName>
        <fullName evidence="2">Uncharacterized protein</fullName>
    </submittedName>
</protein>
<keyword evidence="1" id="KW-0472">Membrane</keyword>
<sequence length="91" mass="10006">MATIKTCITKEDPSILVTSAFTTQPYFGAKLKANKMLLSVLISPVVTLVFTISHIFTPAFKHECSVVHGIGLLDGFVSYSDLKARNSFHLF</sequence>
<feature type="transmembrane region" description="Helical" evidence="1">
    <location>
        <begin position="36"/>
        <end position="56"/>
    </location>
</feature>
<organism evidence="2">
    <name type="scientific">Octopus bimaculoides</name>
    <name type="common">California two-spotted octopus</name>
    <dbReference type="NCBI Taxonomy" id="37653"/>
    <lineage>
        <taxon>Eukaryota</taxon>
        <taxon>Metazoa</taxon>
        <taxon>Spiralia</taxon>
        <taxon>Lophotrochozoa</taxon>
        <taxon>Mollusca</taxon>
        <taxon>Cephalopoda</taxon>
        <taxon>Coleoidea</taxon>
        <taxon>Octopodiformes</taxon>
        <taxon>Octopoda</taxon>
        <taxon>Incirrata</taxon>
        <taxon>Octopodidae</taxon>
        <taxon>Octopus</taxon>
    </lineage>
</organism>
<dbReference type="AlphaFoldDB" id="A0A0L8H137"/>
<reference evidence="2" key="1">
    <citation type="submission" date="2015-07" db="EMBL/GenBank/DDBJ databases">
        <title>MeaNS - Measles Nucleotide Surveillance Program.</title>
        <authorList>
            <person name="Tran T."/>
            <person name="Druce J."/>
        </authorList>
    </citation>
    <scope>NUCLEOTIDE SEQUENCE</scope>
    <source>
        <strain evidence="2">UCB-OBI-ISO-001</strain>
        <tissue evidence="2">Gonad</tissue>
    </source>
</reference>
<gene>
    <name evidence="2" type="ORF">OCBIM_22024655mg</name>
</gene>
<dbReference type="EMBL" id="KQ419607">
    <property type="protein sequence ID" value="KOF82907.1"/>
    <property type="molecule type" value="Genomic_DNA"/>
</dbReference>
<proteinExistence type="predicted"/>
<evidence type="ECO:0000313" key="2">
    <source>
        <dbReference type="EMBL" id="KOF82907.1"/>
    </source>
</evidence>
<keyword evidence="1" id="KW-0812">Transmembrane</keyword>
<accession>A0A0L8H137</accession>